<comment type="caution">
    <text evidence="1">The sequence shown here is derived from an EMBL/GenBank/DDBJ whole genome shotgun (WGS) entry which is preliminary data.</text>
</comment>
<gene>
    <name evidence="1" type="ORF">T05_15084</name>
</gene>
<proteinExistence type="predicted"/>
<keyword evidence="2" id="KW-1185">Reference proteome</keyword>
<name>A0A0V0SRP1_9BILA</name>
<evidence type="ECO:0000313" key="1">
    <source>
        <dbReference type="EMBL" id="KRX29384.1"/>
    </source>
</evidence>
<sequence>MKNTSIEYASFVEENVTKNYCEHCDVNPSTSQ</sequence>
<accession>A0A0V0SRP1</accession>
<protein>
    <submittedName>
        <fullName evidence="1">Uncharacterized protein</fullName>
    </submittedName>
</protein>
<dbReference type="Proteomes" id="UP000055048">
    <property type="component" value="Unassembled WGS sequence"/>
</dbReference>
<organism evidence="1 2">
    <name type="scientific">Trichinella murrelli</name>
    <dbReference type="NCBI Taxonomy" id="144512"/>
    <lineage>
        <taxon>Eukaryota</taxon>
        <taxon>Metazoa</taxon>
        <taxon>Ecdysozoa</taxon>
        <taxon>Nematoda</taxon>
        <taxon>Enoplea</taxon>
        <taxon>Dorylaimia</taxon>
        <taxon>Trichinellida</taxon>
        <taxon>Trichinellidae</taxon>
        <taxon>Trichinella</taxon>
    </lineage>
</organism>
<dbReference type="AlphaFoldDB" id="A0A0V0SRP1"/>
<evidence type="ECO:0000313" key="2">
    <source>
        <dbReference type="Proteomes" id="UP000055048"/>
    </source>
</evidence>
<reference evidence="1 2" key="1">
    <citation type="submission" date="2015-01" db="EMBL/GenBank/DDBJ databases">
        <title>Evolution of Trichinella species and genotypes.</title>
        <authorList>
            <person name="Korhonen P.K."/>
            <person name="Edoardo P."/>
            <person name="Giuseppe L.R."/>
            <person name="Gasser R.B."/>
        </authorList>
    </citation>
    <scope>NUCLEOTIDE SEQUENCE [LARGE SCALE GENOMIC DNA]</scope>
    <source>
        <strain evidence="1">ISS417</strain>
    </source>
</reference>
<dbReference type="EMBL" id="JYDJ01003364">
    <property type="protein sequence ID" value="KRX29384.1"/>
    <property type="molecule type" value="Genomic_DNA"/>
</dbReference>